<feature type="non-terminal residue" evidence="4">
    <location>
        <position position="1"/>
    </location>
</feature>
<dbReference type="PANTHER" id="PTHR24255:SF31">
    <property type="entry name" value="CUBILIN-LIKE PROTEIN"/>
    <property type="match status" value="1"/>
</dbReference>
<comment type="caution">
    <text evidence="4">The sequence shown here is derived from an EMBL/GenBank/DDBJ whole genome shotgun (WGS) entry which is preliminary data.</text>
</comment>
<feature type="domain" description="CUB" evidence="3">
    <location>
        <begin position="10"/>
        <end position="79"/>
    </location>
</feature>
<organism evidence="4 5">
    <name type="scientific">Araneus ventricosus</name>
    <name type="common">Orbweaver spider</name>
    <name type="synonym">Epeira ventricosa</name>
    <dbReference type="NCBI Taxonomy" id="182803"/>
    <lineage>
        <taxon>Eukaryota</taxon>
        <taxon>Metazoa</taxon>
        <taxon>Ecdysozoa</taxon>
        <taxon>Arthropoda</taxon>
        <taxon>Chelicerata</taxon>
        <taxon>Arachnida</taxon>
        <taxon>Araneae</taxon>
        <taxon>Araneomorphae</taxon>
        <taxon>Entelegynae</taxon>
        <taxon>Araneoidea</taxon>
        <taxon>Araneidae</taxon>
        <taxon>Araneus</taxon>
    </lineage>
</organism>
<name>A0A4Y2NF45_ARAVE</name>
<dbReference type="Proteomes" id="UP000499080">
    <property type="component" value="Unassembled WGS sequence"/>
</dbReference>
<dbReference type="GO" id="GO:0005615">
    <property type="term" value="C:extracellular space"/>
    <property type="evidence" value="ECO:0007669"/>
    <property type="project" value="TreeGrafter"/>
</dbReference>
<dbReference type="PROSITE" id="PS01180">
    <property type="entry name" value="CUB"/>
    <property type="match status" value="1"/>
</dbReference>
<dbReference type="EMBL" id="BGPR01127574">
    <property type="protein sequence ID" value="GBN37502.1"/>
    <property type="molecule type" value="Genomic_DNA"/>
</dbReference>
<keyword evidence="1" id="KW-1015">Disulfide bond</keyword>
<comment type="caution">
    <text evidence="2">Lacks conserved residue(s) required for the propagation of feature annotation.</text>
</comment>
<dbReference type="GO" id="GO:0004252">
    <property type="term" value="F:serine-type endopeptidase activity"/>
    <property type="evidence" value="ECO:0007669"/>
    <property type="project" value="TreeGrafter"/>
</dbReference>
<reference evidence="4 5" key="1">
    <citation type="journal article" date="2019" name="Sci. Rep.">
        <title>Orb-weaving spider Araneus ventricosus genome elucidates the spidroin gene catalogue.</title>
        <authorList>
            <person name="Kono N."/>
            <person name="Nakamura H."/>
            <person name="Ohtoshi R."/>
            <person name="Moran D.A.P."/>
            <person name="Shinohara A."/>
            <person name="Yoshida Y."/>
            <person name="Fujiwara M."/>
            <person name="Mori M."/>
            <person name="Tomita M."/>
            <person name="Arakawa K."/>
        </authorList>
    </citation>
    <scope>NUCLEOTIDE SEQUENCE [LARGE SCALE GENOMIC DNA]</scope>
</reference>
<dbReference type="PANTHER" id="PTHR24255">
    <property type="entry name" value="COMPLEMENT COMPONENT 1, S SUBCOMPONENT-RELATED"/>
    <property type="match status" value="1"/>
</dbReference>
<evidence type="ECO:0000259" key="3">
    <source>
        <dbReference type="PROSITE" id="PS01180"/>
    </source>
</evidence>
<dbReference type="Pfam" id="PF00431">
    <property type="entry name" value="CUB"/>
    <property type="match status" value="1"/>
</dbReference>
<dbReference type="InterPro" id="IPR035914">
    <property type="entry name" value="Sperma_CUB_dom_sf"/>
</dbReference>
<dbReference type="SUPFAM" id="SSF49854">
    <property type="entry name" value="Spermadhesin, CUB domain"/>
    <property type="match status" value="1"/>
</dbReference>
<gene>
    <name evidence="4" type="ORF">AVEN_56954_1</name>
</gene>
<keyword evidence="5" id="KW-1185">Reference proteome</keyword>
<dbReference type="OrthoDB" id="6433893at2759"/>
<sequence>AQPLPSNIRCDQSFGLEEFTIYSPNHPLPYPTEVHCRYVVIRSSSDICGLEVTFVSFDIEDYYQCQKDYLDIDGERLCGALPSNSVRAGKWTVMGKDNWTPYRAYLRSDLRTSPPLKRSQPPETDFRRC</sequence>
<dbReference type="AlphaFoldDB" id="A0A4Y2NF45"/>
<evidence type="ECO:0000313" key="5">
    <source>
        <dbReference type="Proteomes" id="UP000499080"/>
    </source>
</evidence>
<accession>A0A4Y2NF45</accession>
<proteinExistence type="predicted"/>
<evidence type="ECO:0000313" key="4">
    <source>
        <dbReference type="EMBL" id="GBN37502.1"/>
    </source>
</evidence>
<dbReference type="Gene3D" id="2.60.120.290">
    <property type="entry name" value="Spermadhesin, CUB domain"/>
    <property type="match status" value="1"/>
</dbReference>
<protein>
    <recommendedName>
        <fullName evidence="3">CUB domain-containing protein</fullName>
    </recommendedName>
</protein>
<evidence type="ECO:0000256" key="2">
    <source>
        <dbReference type="PROSITE-ProRule" id="PRU00059"/>
    </source>
</evidence>
<evidence type="ECO:0000256" key="1">
    <source>
        <dbReference type="ARBA" id="ARBA00023157"/>
    </source>
</evidence>
<dbReference type="InterPro" id="IPR000859">
    <property type="entry name" value="CUB_dom"/>
</dbReference>
<dbReference type="CDD" id="cd00041">
    <property type="entry name" value="CUB"/>
    <property type="match status" value="1"/>
</dbReference>